<evidence type="ECO:0000256" key="1">
    <source>
        <dbReference type="SAM" id="MobiDB-lite"/>
    </source>
</evidence>
<accession>A0ABP7ZPA6</accession>
<dbReference type="EMBL" id="BAABBV010000002">
    <property type="protein sequence ID" value="GAA4166323.1"/>
    <property type="molecule type" value="Genomic_DNA"/>
</dbReference>
<organism evidence="2 3">
    <name type="scientific">Gryllotalpicola daejeonensis</name>
    <dbReference type="NCBI Taxonomy" id="993087"/>
    <lineage>
        <taxon>Bacteria</taxon>
        <taxon>Bacillati</taxon>
        <taxon>Actinomycetota</taxon>
        <taxon>Actinomycetes</taxon>
        <taxon>Micrococcales</taxon>
        <taxon>Microbacteriaceae</taxon>
        <taxon>Gryllotalpicola</taxon>
    </lineage>
</organism>
<dbReference type="Proteomes" id="UP001415169">
    <property type="component" value="Unassembled WGS sequence"/>
</dbReference>
<proteinExistence type="predicted"/>
<sequence length="103" mass="10620">MFEGQAAQDSGGLELTQTGREDVRRHPELALQIAVALRPVEQPLRDKQRPSCADDLEGCAETARAGVVTPLVDTGPVTRAVAAAHAVAAAASAGTSGFIQNGE</sequence>
<protein>
    <submittedName>
        <fullName evidence="2">Uncharacterized protein</fullName>
    </submittedName>
</protein>
<comment type="caution">
    <text evidence="2">The sequence shown here is derived from an EMBL/GenBank/DDBJ whole genome shotgun (WGS) entry which is preliminary data.</text>
</comment>
<reference evidence="2" key="1">
    <citation type="journal article" date="2014" name="Int. J. Syst. Evol. Microbiol.">
        <title>Complete genome of a new Firmicutes species belonging to the dominant human colonic microbiota ('Ruminococcus bicirculans') reveals two chromosomes and a selective capacity to utilize plant glucans.</title>
        <authorList>
            <consortium name="NISC Comparative Sequencing Program"/>
            <person name="Wegmann U."/>
            <person name="Louis P."/>
            <person name="Goesmann A."/>
            <person name="Henrissat B."/>
            <person name="Duncan S.H."/>
            <person name="Flint H.J."/>
        </authorList>
    </citation>
    <scope>NUCLEOTIDE SEQUENCE</scope>
    <source>
        <strain evidence="2">JCM 17590</strain>
    </source>
</reference>
<feature type="region of interest" description="Disordered" evidence="1">
    <location>
        <begin position="1"/>
        <end position="24"/>
    </location>
</feature>
<evidence type="ECO:0000313" key="3">
    <source>
        <dbReference type="Proteomes" id="UP001415169"/>
    </source>
</evidence>
<evidence type="ECO:0000313" key="2">
    <source>
        <dbReference type="EMBL" id="GAA4166323.1"/>
    </source>
</evidence>
<name>A0ABP7ZPA6_9MICO</name>
<keyword evidence="3" id="KW-1185">Reference proteome</keyword>
<reference evidence="2" key="2">
    <citation type="submission" date="2023-12" db="EMBL/GenBank/DDBJ databases">
        <authorList>
            <person name="Sun Q."/>
            <person name="Inoue M."/>
        </authorList>
    </citation>
    <scope>NUCLEOTIDE SEQUENCE</scope>
    <source>
        <strain evidence="2">JCM 17590</strain>
    </source>
</reference>
<gene>
    <name evidence="2" type="ORF">GCM10022286_30810</name>
</gene>